<gene>
    <name evidence="1" type="ORF">C2G38_2107523</name>
</gene>
<proteinExistence type="predicted"/>
<comment type="caution">
    <text evidence="1">The sequence shown here is derived from an EMBL/GenBank/DDBJ whole genome shotgun (WGS) entry which is preliminary data.</text>
</comment>
<evidence type="ECO:0000313" key="1">
    <source>
        <dbReference type="EMBL" id="RIB09858.1"/>
    </source>
</evidence>
<sequence length="70" mass="7885">TVAIFTAFAARISFNLFIDENLFGSSGARAFSALTRGSASAVVAHFEKFIRLNMKVEYEVWYLVTNYILQ</sequence>
<name>A0A397UKV4_9GLOM</name>
<dbReference type="EMBL" id="QKWP01001318">
    <property type="protein sequence ID" value="RIB09858.1"/>
    <property type="molecule type" value="Genomic_DNA"/>
</dbReference>
<evidence type="ECO:0000313" key="2">
    <source>
        <dbReference type="Proteomes" id="UP000266673"/>
    </source>
</evidence>
<organism evidence="1 2">
    <name type="scientific">Gigaspora rosea</name>
    <dbReference type="NCBI Taxonomy" id="44941"/>
    <lineage>
        <taxon>Eukaryota</taxon>
        <taxon>Fungi</taxon>
        <taxon>Fungi incertae sedis</taxon>
        <taxon>Mucoromycota</taxon>
        <taxon>Glomeromycotina</taxon>
        <taxon>Glomeromycetes</taxon>
        <taxon>Diversisporales</taxon>
        <taxon>Gigasporaceae</taxon>
        <taxon>Gigaspora</taxon>
    </lineage>
</organism>
<feature type="non-terminal residue" evidence="1">
    <location>
        <position position="1"/>
    </location>
</feature>
<reference evidence="1 2" key="1">
    <citation type="submission" date="2018-06" db="EMBL/GenBank/DDBJ databases">
        <title>Comparative genomics reveals the genomic features of Rhizophagus irregularis, R. cerebriforme, R. diaphanum and Gigaspora rosea, and their symbiotic lifestyle signature.</title>
        <authorList>
            <person name="Morin E."/>
            <person name="San Clemente H."/>
            <person name="Chen E.C.H."/>
            <person name="De La Providencia I."/>
            <person name="Hainaut M."/>
            <person name="Kuo A."/>
            <person name="Kohler A."/>
            <person name="Murat C."/>
            <person name="Tang N."/>
            <person name="Roy S."/>
            <person name="Loubradou J."/>
            <person name="Henrissat B."/>
            <person name="Grigoriev I.V."/>
            <person name="Corradi N."/>
            <person name="Roux C."/>
            <person name="Martin F.M."/>
        </authorList>
    </citation>
    <scope>NUCLEOTIDE SEQUENCE [LARGE SCALE GENOMIC DNA]</scope>
    <source>
        <strain evidence="1 2">DAOM 194757</strain>
    </source>
</reference>
<accession>A0A397UKV4</accession>
<protein>
    <submittedName>
        <fullName evidence="1">Uncharacterized protein</fullName>
    </submittedName>
</protein>
<dbReference type="Proteomes" id="UP000266673">
    <property type="component" value="Unassembled WGS sequence"/>
</dbReference>
<keyword evidence="2" id="KW-1185">Reference proteome</keyword>
<dbReference type="AlphaFoldDB" id="A0A397UKV4"/>